<feature type="compositionally biased region" description="Polar residues" evidence="3">
    <location>
        <begin position="218"/>
        <end position="239"/>
    </location>
</feature>
<feature type="compositionally biased region" description="Low complexity" evidence="3">
    <location>
        <begin position="199"/>
        <end position="211"/>
    </location>
</feature>
<feature type="compositionally biased region" description="Basic and acidic residues" evidence="3">
    <location>
        <begin position="438"/>
        <end position="448"/>
    </location>
</feature>
<feature type="compositionally biased region" description="Low complexity" evidence="3">
    <location>
        <begin position="352"/>
        <end position="364"/>
    </location>
</feature>
<evidence type="ECO:0000256" key="1">
    <source>
        <dbReference type="ARBA" id="ARBA00010845"/>
    </source>
</evidence>
<dbReference type="InterPro" id="IPR011515">
    <property type="entry name" value="Shugoshin_C"/>
</dbReference>
<feature type="region of interest" description="Disordered" evidence="3">
    <location>
        <begin position="1"/>
        <end position="43"/>
    </location>
</feature>
<dbReference type="OrthoDB" id="48091at2759"/>
<dbReference type="Proteomes" id="UP000291116">
    <property type="component" value="Unassembled WGS sequence"/>
</dbReference>
<feature type="region of interest" description="Disordered" evidence="3">
    <location>
        <begin position="380"/>
        <end position="477"/>
    </location>
</feature>
<comment type="similarity">
    <text evidence="1">Belongs to the shugoshin family.</text>
</comment>
<feature type="compositionally biased region" description="Basic and acidic residues" evidence="3">
    <location>
        <begin position="524"/>
        <end position="533"/>
    </location>
</feature>
<feature type="compositionally biased region" description="Polar residues" evidence="3">
    <location>
        <begin position="127"/>
        <end position="140"/>
    </location>
</feature>
<organism evidence="5 6">
    <name type="scientific">Pseudo-nitzschia multistriata</name>
    <dbReference type="NCBI Taxonomy" id="183589"/>
    <lineage>
        <taxon>Eukaryota</taxon>
        <taxon>Sar</taxon>
        <taxon>Stramenopiles</taxon>
        <taxon>Ochrophyta</taxon>
        <taxon>Bacillariophyta</taxon>
        <taxon>Bacillariophyceae</taxon>
        <taxon>Bacillariophycidae</taxon>
        <taxon>Bacillariales</taxon>
        <taxon>Bacillariaceae</taxon>
        <taxon>Pseudo-nitzschia</taxon>
    </lineage>
</organism>
<gene>
    <name evidence="5" type="ORF">PSNMU_V1.4_AUG-EV-PASAV3_0007090</name>
</gene>
<feature type="compositionally biased region" description="Polar residues" evidence="3">
    <location>
        <begin position="412"/>
        <end position="421"/>
    </location>
</feature>
<evidence type="ECO:0000259" key="4">
    <source>
        <dbReference type="Pfam" id="PF07557"/>
    </source>
</evidence>
<feature type="region of interest" description="Disordered" evidence="3">
    <location>
        <begin position="109"/>
        <end position="323"/>
    </location>
</feature>
<feature type="compositionally biased region" description="Polar residues" evidence="3">
    <location>
        <begin position="109"/>
        <end position="119"/>
    </location>
</feature>
<accession>A0A448YW26</accession>
<name>A0A448YW26_9STRA</name>
<protein>
    <recommendedName>
        <fullName evidence="4">Shugoshin C-terminal domain-containing protein</fullName>
    </recommendedName>
</protein>
<dbReference type="Pfam" id="PF07557">
    <property type="entry name" value="Shugoshin_C"/>
    <property type="match status" value="1"/>
</dbReference>
<feature type="domain" description="Shugoshin C-terminal" evidence="4">
    <location>
        <begin position="545"/>
        <end position="566"/>
    </location>
</feature>
<keyword evidence="2" id="KW-0159">Chromosome partition</keyword>
<feature type="compositionally biased region" description="Basic and acidic residues" evidence="3">
    <location>
        <begin position="179"/>
        <end position="198"/>
    </location>
</feature>
<feature type="region of interest" description="Disordered" evidence="3">
    <location>
        <begin position="524"/>
        <end position="603"/>
    </location>
</feature>
<dbReference type="EMBL" id="CAACVS010000015">
    <property type="protein sequence ID" value="VEU33980.1"/>
    <property type="molecule type" value="Genomic_DNA"/>
</dbReference>
<feature type="region of interest" description="Disordered" evidence="3">
    <location>
        <begin position="341"/>
        <end position="364"/>
    </location>
</feature>
<feature type="compositionally biased region" description="Low complexity" evidence="3">
    <location>
        <begin position="289"/>
        <end position="299"/>
    </location>
</feature>
<evidence type="ECO:0000256" key="3">
    <source>
        <dbReference type="SAM" id="MobiDB-lite"/>
    </source>
</evidence>
<sequence length="603" mass="67175">MRRSRKKQTAATVSREETGPPPVVPQVRRQQPPPEVLQQQRKKHQDEITNLTTKNYRLAKELADLRLKHRDECKNVTRLTMENMNLASRCREAISHVAMLKKELAMQQKRTSQALASQREQTRRMTDSLTNSFITFSSPESADRKSQQNNSIEKSKSQRVGQDEDDNMMRLVSSTPSPDRVDLRQRNNNNVEKHKENVKSTTITTRPSSPTKEIRDSPATTATNSPYSDSADSDSTPGRNSEDENDKDEKKELYSTPKKSLRSQSPAFQGVPVDDDPIFPFSASPHAFSKSNSNRGSSSYDEEFPPDTIEQPESSGNAKYAKPDRKLSLMNSIDAFEQSFSTDFPDSFTPKESNSVSPPSESVQNIYNPFFATPEKKTGKKNSFVYSTPEEGKRNLKPTADIGIECAENVPMTVSGNTSSGEPLPKRPEKVTPSAARARYEKALHPRIDTTNSSMNGAIKDIEKGSSSETNKNPTALVRRIQQKKRLDMNLESMSKGNGPVVESPTRKSIIDIVDTFEHSVIEDVDSGKDQKSPSRFQGPIRSLRRRSVKQPISYAEPALNTKLRRGDTFFPKTGPEVTDGGAKTDSQRKAMSGVTSAAIVSP</sequence>
<reference evidence="5 6" key="1">
    <citation type="submission" date="2019-01" db="EMBL/GenBank/DDBJ databases">
        <authorList>
            <person name="Ferrante I. M."/>
        </authorList>
    </citation>
    <scope>NUCLEOTIDE SEQUENCE [LARGE SCALE GENOMIC DNA]</scope>
    <source>
        <strain evidence="5 6">B856</strain>
    </source>
</reference>
<keyword evidence="6" id="KW-1185">Reference proteome</keyword>
<dbReference type="GO" id="GO:0045132">
    <property type="term" value="P:meiotic chromosome segregation"/>
    <property type="evidence" value="ECO:0007669"/>
    <property type="project" value="InterPro"/>
</dbReference>
<dbReference type="GO" id="GO:0005634">
    <property type="term" value="C:nucleus"/>
    <property type="evidence" value="ECO:0007669"/>
    <property type="project" value="InterPro"/>
</dbReference>
<evidence type="ECO:0000313" key="5">
    <source>
        <dbReference type="EMBL" id="VEU33980.1"/>
    </source>
</evidence>
<dbReference type="GO" id="GO:0000775">
    <property type="term" value="C:chromosome, centromeric region"/>
    <property type="evidence" value="ECO:0007669"/>
    <property type="project" value="InterPro"/>
</dbReference>
<proteinExistence type="inferred from homology"/>
<evidence type="ECO:0000256" key="2">
    <source>
        <dbReference type="ARBA" id="ARBA00022829"/>
    </source>
</evidence>
<evidence type="ECO:0000313" key="6">
    <source>
        <dbReference type="Proteomes" id="UP000291116"/>
    </source>
</evidence>
<dbReference type="AlphaFoldDB" id="A0A448YW26"/>